<evidence type="ECO:0000313" key="3">
    <source>
        <dbReference type="EMBL" id="KMZ56944.1"/>
    </source>
</evidence>
<dbReference type="PANTHER" id="PTHR48007">
    <property type="entry name" value="LEUCINE-RICH REPEAT RECEPTOR-LIKE PROTEIN KINASE PXC1"/>
    <property type="match status" value="1"/>
</dbReference>
<dbReference type="AlphaFoldDB" id="A0A0K9NJJ6"/>
<sequence length="216" mass="23556">MNLPKLRSFNVSNNNLTGPIPASLQSFTTGSFLGNSLLCGPPLAPCSGGPAPSPLPQTPPQKPLSPTLNSEKKISTGMTIAIAAGILTFLLIAALTVLLCLLKNRGKKEDGDMAVESKAAKSSNCGKGEKLTEQYGSGAQEAERDCSSVEIAVRDCSSRLQFRLQFRYHQWTTGWVHDGFRPRNGFLHRRWVPSRFTLELHRRYGCVSRTTGDVHT</sequence>
<dbReference type="OrthoDB" id="544346at2759"/>
<gene>
    <name evidence="3" type="ORF">ZOSMA_8G00890</name>
</gene>
<dbReference type="STRING" id="29655.A0A0K9NJJ6"/>
<reference evidence="4" key="1">
    <citation type="journal article" date="2016" name="Nature">
        <title>The genome of the seagrass Zostera marina reveals angiosperm adaptation to the sea.</title>
        <authorList>
            <person name="Olsen J.L."/>
            <person name="Rouze P."/>
            <person name="Verhelst B."/>
            <person name="Lin Y.-C."/>
            <person name="Bayer T."/>
            <person name="Collen J."/>
            <person name="Dattolo E."/>
            <person name="De Paoli E."/>
            <person name="Dittami S."/>
            <person name="Maumus F."/>
            <person name="Michel G."/>
            <person name="Kersting A."/>
            <person name="Lauritano C."/>
            <person name="Lohaus R."/>
            <person name="Toepel M."/>
            <person name="Tonon T."/>
            <person name="Vanneste K."/>
            <person name="Amirebrahimi M."/>
            <person name="Brakel J."/>
            <person name="Bostroem C."/>
            <person name="Chovatia M."/>
            <person name="Grimwood J."/>
            <person name="Jenkins J.W."/>
            <person name="Jueterbock A."/>
            <person name="Mraz A."/>
            <person name="Stam W.T."/>
            <person name="Tice H."/>
            <person name="Bornberg-Bauer E."/>
            <person name="Green P.J."/>
            <person name="Pearson G.A."/>
            <person name="Procaccini G."/>
            <person name="Duarte C.M."/>
            <person name="Schmutz J."/>
            <person name="Reusch T.B.H."/>
            <person name="Van de Peer Y."/>
        </authorList>
    </citation>
    <scope>NUCLEOTIDE SEQUENCE [LARGE SCALE GENOMIC DNA]</scope>
    <source>
        <strain evidence="4">cv. Finnish</strain>
    </source>
</reference>
<keyword evidence="2" id="KW-0812">Transmembrane</keyword>
<dbReference type="PANTHER" id="PTHR48007:SF4">
    <property type="entry name" value="LEUCINE-RICH REPEAT RECEPTOR-LIKE PROTEIN KINASE PXC1"/>
    <property type="match status" value="1"/>
</dbReference>
<accession>A0A0K9NJJ6</accession>
<protein>
    <submittedName>
        <fullName evidence="3">Uncharacterized protein</fullName>
    </submittedName>
</protein>
<keyword evidence="4" id="KW-1185">Reference proteome</keyword>
<feature type="region of interest" description="Disordered" evidence="1">
    <location>
        <begin position="48"/>
        <end position="67"/>
    </location>
</feature>
<evidence type="ECO:0000256" key="2">
    <source>
        <dbReference type="SAM" id="Phobius"/>
    </source>
</evidence>
<dbReference type="InterPro" id="IPR046959">
    <property type="entry name" value="PRK1-6/SRF4-like"/>
</dbReference>
<evidence type="ECO:0000313" key="4">
    <source>
        <dbReference type="Proteomes" id="UP000036987"/>
    </source>
</evidence>
<dbReference type="Proteomes" id="UP000036987">
    <property type="component" value="Unassembled WGS sequence"/>
</dbReference>
<organism evidence="3 4">
    <name type="scientific">Zostera marina</name>
    <name type="common">Eelgrass</name>
    <dbReference type="NCBI Taxonomy" id="29655"/>
    <lineage>
        <taxon>Eukaryota</taxon>
        <taxon>Viridiplantae</taxon>
        <taxon>Streptophyta</taxon>
        <taxon>Embryophyta</taxon>
        <taxon>Tracheophyta</taxon>
        <taxon>Spermatophyta</taxon>
        <taxon>Magnoliopsida</taxon>
        <taxon>Liliopsida</taxon>
        <taxon>Zosteraceae</taxon>
        <taxon>Zostera</taxon>
    </lineage>
</organism>
<keyword evidence="2" id="KW-0472">Membrane</keyword>
<proteinExistence type="predicted"/>
<dbReference type="EMBL" id="LFYR01002110">
    <property type="protein sequence ID" value="KMZ56944.1"/>
    <property type="molecule type" value="Genomic_DNA"/>
</dbReference>
<comment type="caution">
    <text evidence="3">The sequence shown here is derived from an EMBL/GenBank/DDBJ whole genome shotgun (WGS) entry which is preliminary data.</text>
</comment>
<keyword evidence="2" id="KW-1133">Transmembrane helix</keyword>
<dbReference type="InterPro" id="IPR032675">
    <property type="entry name" value="LRR_dom_sf"/>
</dbReference>
<evidence type="ECO:0000256" key="1">
    <source>
        <dbReference type="SAM" id="MobiDB-lite"/>
    </source>
</evidence>
<dbReference type="Gene3D" id="3.80.10.10">
    <property type="entry name" value="Ribonuclease Inhibitor"/>
    <property type="match status" value="1"/>
</dbReference>
<name>A0A0K9NJJ6_ZOSMR</name>
<feature type="transmembrane region" description="Helical" evidence="2">
    <location>
        <begin position="78"/>
        <end position="102"/>
    </location>
</feature>
<feature type="compositionally biased region" description="Pro residues" evidence="1">
    <location>
        <begin position="51"/>
        <end position="63"/>
    </location>
</feature>